<accession>A0A345P2H0</accession>
<keyword evidence="10" id="KW-1185">Reference proteome</keyword>
<evidence type="ECO:0000256" key="5">
    <source>
        <dbReference type="ARBA" id="ARBA00022989"/>
    </source>
</evidence>
<keyword evidence="5 7" id="KW-1133">Transmembrane helix</keyword>
<feature type="domain" description="Type II secretion system protein GspF" evidence="8">
    <location>
        <begin position="62"/>
        <end position="185"/>
    </location>
</feature>
<dbReference type="Pfam" id="PF00482">
    <property type="entry name" value="T2SSF"/>
    <property type="match status" value="2"/>
</dbReference>
<dbReference type="Gene3D" id="1.20.81.30">
    <property type="entry name" value="Type II secretion system (T2SS), domain F"/>
    <property type="match status" value="2"/>
</dbReference>
<dbReference type="GO" id="GO:0005886">
    <property type="term" value="C:plasma membrane"/>
    <property type="evidence" value="ECO:0007669"/>
    <property type="project" value="UniProtKB-SubCell"/>
</dbReference>
<dbReference type="EMBL" id="CP031222">
    <property type="protein sequence ID" value="AXI01479.1"/>
    <property type="molecule type" value="Genomic_DNA"/>
</dbReference>
<evidence type="ECO:0000313" key="9">
    <source>
        <dbReference type="EMBL" id="AXI01479.1"/>
    </source>
</evidence>
<keyword evidence="4 7" id="KW-0812">Transmembrane</keyword>
<dbReference type="InterPro" id="IPR003004">
    <property type="entry name" value="GspF/PilC"/>
</dbReference>
<dbReference type="RefSeq" id="WP_114897589.1">
    <property type="nucleotide sequence ID" value="NZ_CP031222.1"/>
</dbReference>
<feature type="transmembrane region" description="Helical" evidence="7">
    <location>
        <begin position="215"/>
        <end position="235"/>
    </location>
</feature>
<dbReference type="InterPro" id="IPR018076">
    <property type="entry name" value="T2SS_GspF_dom"/>
</dbReference>
<dbReference type="AlphaFoldDB" id="A0A345P2H0"/>
<evidence type="ECO:0000259" key="8">
    <source>
        <dbReference type="Pfam" id="PF00482"/>
    </source>
</evidence>
<keyword evidence="6 7" id="KW-0472">Membrane</keyword>
<feature type="domain" description="Type II secretion system protein GspF" evidence="8">
    <location>
        <begin position="265"/>
        <end position="386"/>
    </location>
</feature>
<comment type="subcellular location">
    <subcellularLocation>
        <location evidence="1">Cell membrane</location>
        <topology evidence="1">Multi-pass membrane protein</topology>
    </subcellularLocation>
</comment>
<evidence type="ECO:0000256" key="3">
    <source>
        <dbReference type="ARBA" id="ARBA00022475"/>
    </source>
</evidence>
<dbReference type="OrthoDB" id="9805682at2"/>
<gene>
    <name evidence="9" type="ORF">HYN46_00330</name>
</gene>
<evidence type="ECO:0000256" key="6">
    <source>
        <dbReference type="ARBA" id="ARBA00023136"/>
    </source>
</evidence>
<feature type="transmembrane region" description="Helical" evidence="7">
    <location>
        <begin position="367"/>
        <end position="387"/>
    </location>
</feature>
<dbReference type="PRINTS" id="PR00812">
    <property type="entry name" value="BCTERIALGSPF"/>
</dbReference>
<organism evidence="9 10">
    <name type="scientific">Aquirhabdus parva</name>
    <dbReference type="NCBI Taxonomy" id="2283318"/>
    <lineage>
        <taxon>Bacteria</taxon>
        <taxon>Pseudomonadati</taxon>
        <taxon>Pseudomonadota</taxon>
        <taxon>Gammaproteobacteria</taxon>
        <taxon>Moraxellales</taxon>
        <taxon>Moraxellaceae</taxon>
        <taxon>Aquirhabdus</taxon>
    </lineage>
</organism>
<proteinExistence type="inferred from homology"/>
<evidence type="ECO:0000313" key="10">
    <source>
        <dbReference type="Proteomes" id="UP000253940"/>
    </source>
</evidence>
<dbReference type="PANTHER" id="PTHR30012:SF0">
    <property type="entry name" value="TYPE II SECRETION SYSTEM PROTEIN F-RELATED"/>
    <property type="match status" value="1"/>
</dbReference>
<protein>
    <submittedName>
        <fullName evidence="9">Type II secretion system F family protein</fullName>
    </submittedName>
</protein>
<evidence type="ECO:0000256" key="2">
    <source>
        <dbReference type="ARBA" id="ARBA00005745"/>
    </source>
</evidence>
<comment type="similarity">
    <text evidence="2">Belongs to the GSP F family.</text>
</comment>
<dbReference type="InterPro" id="IPR042094">
    <property type="entry name" value="T2SS_GspF_sf"/>
</dbReference>
<keyword evidence="3" id="KW-1003">Cell membrane</keyword>
<sequence length="395" mass="44330">MPKFHAQIVTPTGLRETRTLEADSRDTIQQQLVAEGVLVISIKNAEPLNQFQPRQRFDTVVFVHELKTLLESGLSLTESFDVLLDHRRQSIEFDTLTRIRQHLNEGLSLSQTMMLYPQHFPALLVASIAASERNGTLVAALVSYIAYDERISALRSKIYNASLYPILLVGIAMLVMLFLLMYLVPRFGAIYDGVDMKLPWASRIMLDLGSWLGHYRWLVLAAIAVGMVWIVRFIMRHGPEESLMLVLSRFGPLRRRLHIVFLSRFYRALGLLLEAGASVMQALDMAGSMLDSNGRLQLQEAKSRILQGQGLSEALHRAGLTTAVSARLLAAGDQNGEAVNMLRQSADFHDLDLTRFIEQFSRLLEPVLMMAIGLFIGLIVVLLYLPIFQLASGLQ</sequence>
<evidence type="ECO:0000256" key="1">
    <source>
        <dbReference type="ARBA" id="ARBA00004651"/>
    </source>
</evidence>
<feature type="transmembrane region" description="Helical" evidence="7">
    <location>
        <begin position="163"/>
        <end position="184"/>
    </location>
</feature>
<dbReference type="Proteomes" id="UP000253940">
    <property type="component" value="Chromosome"/>
</dbReference>
<evidence type="ECO:0000256" key="7">
    <source>
        <dbReference type="SAM" id="Phobius"/>
    </source>
</evidence>
<evidence type="ECO:0000256" key="4">
    <source>
        <dbReference type="ARBA" id="ARBA00022692"/>
    </source>
</evidence>
<dbReference type="PANTHER" id="PTHR30012">
    <property type="entry name" value="GENERAL SECRETION PATHWAY PROTEIN"/>
    <property type="match status" value="1"/>
</dbReference>
<dbReference type="KEGG" id="mbah:HYN46_00330"/>
<name>A0A345P2H0_9GAMM</name>
<reference evidence="9 10" key="1">
    <citation type="submission" date="2018-07" db="EMBL/GenBank/DDBJ databases">
        <title>Genome sequencing of Moraxellaceae gen. HYN0046.</title>
        <authorList>
            <person name="Kim M."/>
            <person name="Yi H."/>
        </authorList>
    </citation>
    <scope>NUCLEOTIDE SEQUENCE [LARGE SCALE GENOMIC DNA]</scope>
    <source>
        <strain evidence="9 10">HYN0046</strain>
    </source>
</reference>